<dbReference type="InterPro" id="IPR051165">
    <property type="entry name" value="Multifunctional_ANK_Repeat"/>
</dbReference>
<gene>
    <name evidence="5" type="ORF">SUNI508_05334</name>
</gene>
<dbReference type="Pfam" id="PF12796">
    <property type="entry name" value="Ank_2"/>
    <property type="match status" value="1"/>
</dbReference>
<evidence type="ECO:0000256" key="4">
    <source>
        <dbReference type="SAM" id="SignalP"/>
    </source>
</evidence>
<dbReference type="Proteomes" id="UP001408356">
    <property type="component" value="Unassembled WGS sequence"/>
</dbReference>
<keyword evidence="1" id="KW-0677">Repeat</keyword>
<dbReference type="Pfam" id="PF13857">
    <property type="entry name" value="Ank_5"/>
    <property type="match status" value="1"/>
</dbReference>
<evidence type="ECO:0000313" key="5">
    <source>
        <dbReference type="EMBL" id="KAK9421733.1"/>
    </source>
</evidence>
<dbReference type="InterPro" id="IPR036770">
    <property type="entry name" value="Ankyrin_rpt-contain_sf"/>
</dbReference>
<proteinExistence type="predicted"/>
<dbReference type="InterPro" id="IPR002110">
    <property type="entry name" value="Ankyrin_rpt"/>
</dbReference>
<keyword evidence="2 3" id="KW-0040">ANK repeat</keyword>
<name>A0ABR2V489_9PEZI</name>
<dbReference type="Gene3D" id="1.25.40.20">
    <property type="entry name" value="Ankyrin repeat-containing domain"/>
    <property type="match status" value="4"/>
</dbReference>
<feature type="repeat" description="ANK" evidence="3">
    <location>
        <begin position="449"/>
        <end position="476"/>
    </location>
</feature>
<dbReference type="PROSITE" id="PS50088">
    <property type="entry name" value="ANK_REPEAT"/>
    <property type="match status" value="2"/>
</dbReference>
<protein>
    <recommendedName>
        <fullName evidence="7">Ankyrin repeat protein</fullName>
    </recommendedName>
</protein>
<feature type="chain" id="PRO_5046381835" description="Ankyrin repeat protein" evidence="4">
    <location>
        <begin position="17"/>
        <end position="1035"/>
    </location>
</feature>
<dbReference type="SMART" id="SM00248">
    <property type="entry name" value="ANK"/>
    <property type="match status" value="8"/>
</dbReference>
<keyword evidence="4" id="KW-0732">Signal</keyword>
<evidence type="ECO:0000256" key="3">
    <source>
        <dbReference type="PROSITE-ProRule" id="PRU00023"/>
    </source>
</evidence>
<feature type="repeat" description="ANK" evidence="3">
    <location>
        <begin position="354"/>
        <end position="386"/>
    </location>
</feature>
<keyword evidence="6" id="KW-1185">Reference proteome</keyword>
<reference evidence="5 6" key="1">
    <citation type="journal article" date="2024" name="J. Plant Pathol.">
        <title>Sequence and assembly of the genome of Seiridium unicorne, isolate CBS 538.82, causal agent of cypress canker disease.</title>
        <authorList>
            <person name="Scali E."/>
            <person name="Rocca G.D."/>
            <person name="Danti R."/>
            <person name="Garbelotto M."/>
            <person name="Barberini S."/>
            <person name="Baroncelli R."/>
            <person name="Emiliani G."/>
        </authorList>
    </citation>
    <scope>NUCLEOTIDE SEQUENCE [LARGE SCALE GENOMIC DNA]</scope>
    <source>
        <strain evidence="5 6">BM-138-508</strain>
    </source>
</reference>
<sequence length="1035" mass="112056">MRVQLYISGLVAAASAIPAPNTEICGPGSNCELVNVDGVKRYRFKPGLEPGSHDYQKRFYEIPVAASLGRREDNVETKVVMGETMMQWGCDTDVESKIKDAIDSACKSEGGCDEGSPKKFDIKKWASKSEEPSDADLNIRMDGKYSNQKARDALQEAMQATATGDSVIADDKEWKIVASGAGAHAGVTDRGGKCSEKQFPNYVAINRFEDGNLKDSMEFRAELVEGEKTMDICDFPLELILENARYTSFRDFSQLVLAKRRYEKCLSSVLYVKLLPLQPDGGLAEQRPLNRKGVLGWAVEHGSLRTLQIRGTGACQDGRRRVAGPPVSTEPCIINQITFKPSTTPADDGPLGSHELLPLHLAALCGQPSLVRYLIQRGADINATVAHGLLPVHFGKTGEVVQILIASGSRLDIVDGTTPLLYSLMHHADSSAVAAFNQLGADPNQADSSGTTPAQMAVDQGNVDALKVLLEAGADIKRPLPGGEALIYRAVGLTRPDPPKSDAPSPYSEAAVTMIGMLLDHGASVNSGHISTLTRTNRQFYTPILFLAVMLSDSADVVQLLLERGADQHAAYSRKRKMIGFHVPRMDGFEEIFAKTLVVNFIAGMVHAPPRFHGQALIEPECIKKLGLLIQHGGNIDAELGGTTALMYCLRQSGRRAPTARELRCPLLDLGADPSHQDQDGNQPIHILTGQLYRHVQENKTESHNLSRWRSLACIMDAMINKGADPNARDALGRTAAMFLCLQASNIPTAFLLKALLSRGNIDVNAADTDGYTTLHHVIGSSGALLAHESCFRLQVLLEYSYGKLDVNSRDISGQTPLHVLLEARDLNGKKRDGREMLSCYNRRRAISMLLGAGAHVITQKVFPSIVFDALSAPILSTETCELSPTLSTAEMTASYTPPQLACVGRDPLAMLKIMLHHGAVADINTGSGRLGLTPLTTVAGLGAAGGLTRNTLVKAIQLLLGAGADAELRGGRGRTAWDIFLEYRKTKFLWVCSPCLDRLMPKMPTEERDKLLGLGATGRPTLSPSEAIWTTSYD</sequence>
<evidence type="ECO:0000256" key="2">
    <source>
        <dbReference type="ARBA" id="ARBA00023043"/>
    </source>
</evidence>
<accession>A0ABR2V489</accession>
<dbReference type="SUPFAM" id="SSF48403">
    <property type="entry name" value="Ankyrin repeat"/>
    <property type="match status" value="2"/>
</dbReference>
<dbReference type="PANTHER" id="PTHR24123:SF33">
    <property type="entry name" value="PROTEIN HOS4"/>
    <property type="match status" value="1"/>
</dbReference>
<evidence type="ECO:0008006" key="7">
    <source>
        <dbReference type="Google" id="ProtNLM"/>
    </source>
</evidence>
<dbReference type="PROSITE" id="PS50297">
    <property type="entry name" value="ANK_REP_REGION"/>
    <property type="match status" value="2"/>
</dbReference>
<comment type="caution">
    <text evidence="5">The sequence shown here is derived from an EMBL/GenBank/DDBJ whole genome shotgun (WGS) entry which is preliminary data.</text>
</comment>
<evidence type="ECO:0000256" key="1">
    <source>
        <dbReference type="ARBA" id="ARBA00022737"/>
    </source>
</evidence>
<dbReference type="EMBL" id="JARVKF010000157">
    <property type="protein sequence ID" value="KAK9421733.1"/>
    <property type="molecule type" value="Genomic_DNA"/>
</dbReference>
<feature type="signal peptide" evidence="4">
    <location>
        <begin position="1"/>
        <end position="16"/>
    </location>
</feature>
<organism evidence="5 6">
    <name type="scientific">Seiridium unicorne</name>
    <dbReference type="NCBI Taxonomy" id="138068"/>
    <lineage>
        <taxon>Eukaryota</taxon>
        <taxon>Fungi</taxon>
        <taxon>Dikarya</taxon>
        <taxon>Ascomycota</taxon>
        <taxon>Pezizomycotina</taxon>
        <taxon>Sordariomycetes</taxon>
        <taxon>Xylariomycetidae</taxon>
        <taxon>Amphisphaeriales</taxon>
        <taxon>Sporocadaceae</taxon>
        <taxon>Seiridium</taxon>
    </lineage>
</organism>
<evidence type="ECO:0000313" key="6">
    <source>
        <dbReference type="Proteomes" id="UP001408356"/>
    </source>
</evidence>
<dbReference type="PANTHER" id="PTHR24123">
    <property type="entry name" value="ANKYRIN REPEAT-CONTAINING"/>
    <property type="match status" value="1"/>
</dbReference>